<evidence type="ECO:0000313" key="5">
    <source>
        <dbReference type="Proteomes" id="UP001434883"/>
    </source>
</evidence>
<feature type="non-terminal residue" evidence="4">
    <location>
        <position position="1"/>
    </location>
</feature>
<keyword evidence="1" id="KW-0175">Coiled coil</keyword>
<feature type="transmembrane region" description="Helical" evidence="3">
    <location>
        <begin position="51"/>
        <end position="72"/>
    </location>
</feature>
<proteinExistence type="predicted"/>
<evidence type="ECO:0000256" key="3">
    <source>
        <dbReference type="SAM" id="Phobius"/>
    </source>
</evidence>
<evidence type="ECO:0000313" key="4">
    <source>
        <dbReference type="EMBL" id="MEQ2202824.1"/>
    </source>
</evidence>
<reference evidence="4 5" key="1">
    <citation type="submission" date="2021-06" db="EMBL/GenBank/DDBJ databases">
        <authorList>
            <person name="Palmer J.M."/>
        </authorList>
    </citation>
    <scope>NUCLEOTIDE SEQUENCE [LARGE SCALE GENOMIC DNA]</scope>
    <source>
        <strain evidence="4 5">XC_2019</strain>
        <tissue evidence="4">Muscle</tissue>
    </source>
</reference>
<name>A0ABV0R3Y5_9TELE</name>
<keyword evidence="3" id="KW-1133">Transmembrane helix</keyword>
<feature type="compositionally biased region" description="Basic and acidic residues" evidence="2">
    <location>
        <begin position="1"/>
        <end position="31"/>
    </location>
</feature>
<feature type="region of interest" description="Disordered" evidence="2">
    <location>
        <begin position="1"/>
        <end position="47"/>
    </location>
</feature>
<gene>
    <name evidence="4" type="ORF">XENOCAPTIV_016914</name>
</gene>
<sequence length="78" mass="9011">VGEERSEKKGEKAEPEERRKKSLLEQIGRREEEEEEVEEEFQVPQRENDSVFSLNKCIVAALILLGLGTIFFSGEHHL</sequence>
<feature type="compositionally biased region" description="Acidic residues" evidence="2">
    <location>
        <begin position="32"/>
        <end position="41"/>
    </location>
</feature>
<evidence type="ECO:0000256" key="1">
    <source>
        <dbReference type="ARBA" id="ARBA00023054"/>
    </source>
</evidence>
<dbReference type="PANTHER" id="PTHR28638">
    <property type="entry name" value="CELL CYCLE PROGRESSION PROTEIN 1"/>
    <property type="match status" value="1"/>
</dbReference>
<dbReference type="InterPro" id="IPR051990">
    <property type="entry name" value="CCPG1/PBIP1"/>
</dbReference>
<accession>A0ABV0R3Y5</accession>
<dbReference type="Proteomes" id="UP001434883">
    <property type="component" value="Unassembled WGS sequence"/>
</dbReference>
<dbReference type="EMBL" id="JAHRIN010033960">
    <property type="protein sequence ID" value="MEQ2202824.1"/>
    <property type="molecule type" value="Genomic_DNA"/>
</dbReference>
<dbReference type="PANTHER" id="PTHR28638:SF3">
    <property type="entry name" value="PRE-B-CELL LEUKEMIA TRANSCRIPTION FACTOR-INTERACTING PROTEIN 1 ISOFORM X1"/>
    <property type="match status" value="1"/>
</dbReference>
<evidence type="ECO:0000256" key="2">
    <source>
        <dbReference type="SAM" id="MobiDB-lite"/>
    </source>
</evidence>
<keyword evidence="3" id="KW-0812">Transmembrane</keyword>
<keyword evidence="3" id="KW-0472">Membrane</keyword>
<organism evidence="4 5">
    <name type="scientific">Xenoophorus captivus</name>
    <dbReference type="NCBI Taxonomy" id="1517983"/>
    <lineage>
        <taxon>Eukaryota</taxon>
        <taxon>Metazoa</taxon>
        <taxon>Chordata</taxon>
        <taxon>Craniata</taxon>
        <taxon>Vertebrata</taxon>
        <taxon>Euteleostomi</taxon>
        <taxon>Actinopterygii</taxon>
        <taxon>Neopterygii</taxon>
        <taxon>Teleostei</taxon>
        <taxon>Neoteleostei</taxon>
        <taxon>Acanthomorphata</taxon>
        <taxon>Ovalentaria</taxon>
        <taxon>Atherinomorphae</taxon>
        <taxon>Cyprinodontiformes</taxon>
        <taxon>Goodeidae</taxon>
        <taxon>Xenoophorus</taxon>
    </lineage>
</organism>
<comment type="caution">
    <text evidence="4">The sequence shown here is derived from an EMBL/GenBank/DDBJ whole genome shotgun (WGS) entry which is preliminary data.</text>
</comment>
<keyword evidence="5" id="KW-1185">Reference proteome</keyword>
<protein>
    <submittedName>
        <fullName evidence="4">Uncharacterized protein</fullName>
    </submittedName>
</protein>